<organism evidence="1">
    <name type="scientific">uncultured Caudovirales phage</name>
    <dbReference type="NCBI Taxonomy" id="2100421"/>
    <lineage>
        <taxon>Viruses</taxon>
        <taxon>Duplodnaviria</taxon>
        <taxon>Heunggongvirae</taxon>
        <taxon>Uroviricota</taxon>
        <taxon>Caudoviricetes</taxon>
        <taxon>Peduoviridae</taxon>
        <taxon>Maltschvirus</taxon>
        <taxon>Maltschvirus maltsch</taxon>
    </lineage>
</organism>
<dbReference type="EMBL" id="LR797252">
    <property type="protein sequence ID" value="CAB4196872.1"/>
    <property type="molecule type" value="Genomic_DNA"/>
</dbReference>
<dbReference type="Gene3D" id="1.10.10.60">
    <property type="entry name" value="Homeodomain-like"/>
    <property type="match status" value="1"/>
</dbReference>
<sequence length="220" mass="25554">MKIKEQAIQLRLQGISINKIAKQLNRAKSTISVWTRGVTLTQEQKISLDKREITDEQALAHSNIFRMRRQSYQNNGKVRIRQNDPLYIAGCMLYWGEGSKNINQCQMVNSELPMLLIFKSFLIKFFNLSEDKIQIRLSAYTDMRSKEEIEDYWIHGLGLPKSCLKKSTWNQYPISSKKKNVKKSEYGTCTIQVCDTKIVQEIFGAIQEFGGFINDNWLSK</sequence>
<gene>
    <name evidence="1" type="ORF">UFOVP1290_392</name>
</gene>
<evidence type="ECO:0000313" key="1">
    <source>
        <dbReference type="EMBL" id="CAB4196872.1"/>
    </source>
</evidence>
<protein>
    <submittedName>
        <fullName evidence="1">Uncharacterized protein</fullName>
    </submittedName>
</protein>
<name>A0A6J5RLD8_9CAUD</name>
<reference evidence="1" key="1">
    <citation type="submission" date="2020-05" db="EMBL/GenBank/DDBJ databases">
        <authorList>
            <person name="Chiriac C."/>
            <person name="Salcher M."/>
            <person name="Ghai R."/>
            <person name="Kavagutti S V."/>
        </authorList>
    </citation>
    <scope>NUCLEOTIDE SEQUENCE</scope>
</reference>
<accession>A0A6J5RLD8</accession>
<proteinExistence type="predicted"/>